<name>A0A8R7K2C4_TRIUA</name>
<feature type="region of interest" description="Disordered" evidence="1">
    <location>
        <begin position="1"/>
        <end position="29"/>
    </location>
</feature>
<feature type="compositionally biased region" description="Low complexity" evidence="1">
    <location>
        <begin position="8"/>
        <end position="28"/>
    </location>
</feature>
<accession>A0A8R7K2C4</accession>
<proteinExistence type="predicted"/>
<dbReference type="Proteomes" id="UP000015106">
    <property type="component" value="Chromosome 1"/>
</dbReference>
<protein>
    <submittedName>
        <fullName evidence="2">Uncharacterized protein</fullName>
    </submittedName>
</protein>
<evidence type="ECO:0000313" key="3">
    <source>
        <dbReference type="Proteomes" id="UP000015106"/>
    </source>
</evidence>
<keyword evidence="3" id="KW-1185">Reference proteome</keyword>
<organism evidence="2 3">
    <name type="scientific">Triticum urartu</name>
    <name type="common">Red wild einkorn</name>
    <name type="synonym">Crithodium urartu</name>
    <dbReference type="NCBI Taxonomy" id="4572"/>
    <lineage>
        <taxon>Eukaryota</taxon>
        <taxon>Viridiplantae</taxon>
        <taxon>Streptophyta</taxon>
        <taxon>Embryophyta</taxon>
        <taxon>Tracheophyta</taxon>
        <taxon>Spermatophyta</taxon>
        <taxon>Magnoliopsida</taxon>
        <taxon>Liliopsida</taxon>
        <taxon>Poales</taxon>
        <taxon>Poaceae</taxon>
        <taxon>BOP clade</taxon>
        <taxon>Pooideae</taxon>
        <taxon>Triticodae</taxon>
        <taxon>Triticeae</taxon>
        <taxon>Triticinae</taxon>
        <taxon>Triticum</taxon>
    </lineage>
</organism>
<dbReference type="Gramene" id="TuG1812G0100003720.01.T03">
    <property type="protein sequence ID" value="TuG1812G0100003720.01.T03"/>
    <property type="gene ID" value="TuG1812G0100003720.01"/>
</dbReference>
<reference evidence="2" key="2">
    <citation type="submission" date="2018-03" db="EMBL/GenBank/DDBJ databases">
        <title>The Triticum urartu genome reveals the dynamic nature of wheat genome evolution.</title>
        <authorList>
            <person name="Ling H."/>
            <person name="Ma B."/>
            <person name="Shi X."/>
            <person name="Liu H."/>
            <person name="Dong L."/>
            <person name="Sun H."/>
            <person name="Cao Y."/>
            <person name="Gao Q."/>
            <person name="Zheng S."/>
            <person name="Li Y."/>
            <person name="Yu Y."/>
            <person name="Du H."/>
            <person name="Qi M."/>
            <person name="Li Y."/>
            <person name="Yu H."/>
            <person name="Cui Y."/>
            <person name="Wang N."/>
            <person name="Chen C."/>
            <person name="Wu H."/>
            <person name="Zhao Y."/>
            <person name="Zhang J."/>
            <person name="Li Y."/>
            <person name="Zhou W."/>
            <person name="Zhang B."/>
            <person name="Hu W."/>
            <person name="Eijk M."/>
            <person name="Tang J."/>
            <person name="Witsenboer H."/>
            <person name="Zhao S."/>
            <person name="Li Z."/>
            <person name="Zhang A."/>
            <person name="Wang D."/>
            <person name="Liang C."/>
        </authorList>
    </citation>
    <scope>NUCLEOTIDE SEQUENCE [LARGE SCALE GENOMIC DNA]</scope>
    <source>
        <strain evidence="2">cv. G1812</strain>
    </source>
</reference>
<dbReference type="EnsemblPlants" id="TuG1812G0100003720.01.T03">
    <property type="protein sequence ID" value="TuG1812G0100003720.01.T03"/>
    <property type="gene ID" value="TuG1812G0100003720.01"/>
</dbReference>
<evidence type="ECO:0000256" key="1">
    <source>
        <dbReference type="SAM" id="MobiDB-lite"/>
    </source>
</evidence>
<reference evidence="2" key="3">
    <citation type="submission" date="2022-06" db="UniProtKB">
        <authorList>
            <consortium name="EnsemblPlants"/>
        </authorList>
    </citation>
    <scope>IDENTIFICATION</scope>
</reference>
<sequence>ARYARPAPTLFSSSRTTPPFSSLSPSLSDPLAAETGGRTLHAPAGEEELRCRRRTNCVYCLASPLTYKKVYSHIELNCCYIRLIQTYCIFNGFHCWAKSSDGRPCGCRSHGCAVHVYAGPNCPSSVYLSEVAGSCKAWPTATTLGAVVLCILHLALVQRQVLGIPQHKQRHISVDATAVDDALKLSSVTGM</sequence>
<dbReference type="AlphaFoldDB" id="A0A8R7K2C4"/>
<reference evidence="3" key="1">
    <citation type="journal article" date="2013" name="Nature">
        <title>Draft genome of the wheat A-genome progenitor Triticum urartu.</title>
        <authorList>
            <person name="Ling H.Q."/>
            <person name="Zhao S."/>
            <person name="Liu D."/>
            <person name="Wang J."/>
            <person name="Sun H."/>
            <person name="Zhang C."/>
            <person name="Fan H."/>
            <person name="Li D."/>
            <person name="Dong L."/>
            <person name="Tao Y."/>
            <person name="Gao C."/>
            <person name="Wu H."/>
            <person name="Li Y."/>
            <person name="Cui Y."/>
            <person name="Guo X."/>
            <person name="Zheng S."/>
            <person name="Wang B."/>
            <person name="Yu K."/>
            <person name="Liang Q."/>
            <person name="Yang W."/>
            <person name="Lou X."/>
            <person name="Chen J."/>
            <person name="Feng M."/>
            <person name="Jian J."/>
            <person name="Zhang X."/>
            <person name="Luo G."/>
            <person name="Jiang Y."/>
            <person name="Liu J."/>
            <person name="Wang Z."/>
            <person name="Sha Y."/>
            <person name="Zhang B."/>
            <person name="Wu H."/>
            <person name="Tang D."/>
            <person name="Shen Q."/>
            <person name="Xue P."/>
            <person name="Zou S."/>
            <person name="Wang X."/>
            <person name="Liu X."/>
            <person name="Wang F."/>
            <person name="Yang Y."/>
            <person name="An X."/>
            <person name="Dong Z."/>
            <person name="Zhang K."/>
            <person name="Zhang X."/>
            <person name="Luo M.C."/>
            <person name="Dvorak J."/>
            <person name="Tong Y."/>
            <person name="Wang J."/>
            <person name="Yang H."/>
            <person name="Li Z."/>
            <person name="Wang D."/>
            <person name="Zhang A."/>
            <person name="Wang J."/>
        </authorList>
    </citation>
    <scope>NUCLEOTIDE SEQUENCE</scope>
    <source>
        <strain evidence="3">cv. G1812</strain>
    </source>
</reference>
<evidence type="ECO:0000313" key="2">
    <source>
        <dbReference type="EnsemblPlants" id="TuG1812G0100003720.01.T03"/>
    </source>
</evidence>